<proteinExistence type="inferred from homology"/>
<feature type="domain" description="Mop" evidence="12">
    <location>
        <begin position="295"/>
        <end position="362"/>
    </location>
</feature>
<dbReference type="InterPro" id="IPR003439">
    <property type="entry name" value="ABC_transporter-like_ATP-bd"/>
</dbReference>
<dbReference type="InterPro" id="IPR008995">
    <property type="entry name" value="Mo/tungstate-bd_C_term_dom"/>
</dbReference>
<evidence type="ECO:0000256" key="4">
    <source>
        <dbReference type="ARBA" id="ARBA00022505"/>
    </source>
</evidence>
<dbReference type="PANTHER" id="PTHR43514:SF4">
    <property type="entry name" value="ABC TRANSPORTER I FAMILY MEMBER 10"/>
    <property type="match status" value="1"/>
</dbReference>
<dbReference type="SUPFAM" id="SSF52540">
    <property type="entry name" value="P-loop containing nucleoside triphosphate hydrolases"/>
    <property type="match status" value="1"/>
</dbReference>
<dbReference type="InterPro" id="IPR027417">
    <property type="entry name" value="P-loop_NTPase"/>
</dbReference>
<dbReference type="RefSeq" id="WP_126009771.1">
    <property type="nucleotide sequence ID" value="NZ_CP032509.1"/>
</dbReference>
<organism evidence="13 14">
    <name type="scientific">Georhizobium profundi</name>
    <dbReference type="NCBI Taxonomy" id="2341112"/>
    <lineage>
        <taxon>Bacteria</taxon>
        <taxon>Pseudomonadati</taxon>
        <taxon>Pseudomonadota</taxon>
        <taxon>Alphaproteobacteria</taxon>
        <taxon>Hyphomicrobiales</taxon>
        <taxon>Rhizobiaceae</taxon>
        <taxon>Georhizobium</taxon>
    </lineage>
</organism>
<evidence type="ECO:0000256" key="9">
    <source>
        <dbReference type="ARBA" id="ARBA00023136"/>
    </source>
</evidence>
<evidence type="ECO:0000256" key="1">
    <source>
        <dbReference type="ARBA" id="ARBA00005417"/>
    </source>
</evidence>
<dbReference type="SMART" id="SM00382">
    <property type="entry name" value="AAA"/>
    <property type="match status" value="1"/>
</dbReference>
<dbReference type="InterPro" id="IPR050334">
    <property type="entry name" value="Molybdenum_import_ModC"/>
</dbReference>
<evidence type="ECO:0000256" key="8">
    <source>
        <dbReference type="ARBA" id="ARBA00022967"/>
    </source>
</evidence>
<feature type="domain" description="ABC transporter" evidence="11">
    <location>
        <begin position="1"/>
        <end position="235"/>
    </location>
</feature>
<sequence length="370" mass="40166">MAMLDIGIARRFGAFDLKVEEAIPLAGITALFGHSGCGKSTLLRILSGLDREANGHVRFDRDIWQDSATGQFVPTERRGVGYVFQDARLFDHLSVKGNLAFADRRSRKIGDRPTFDDVVDALDLAPLLDRSVTALSGGERQRVAIARTLLSRPRLLLLDEPLAALDGRRKAEILPHIASLPRRFSIPIVYVTHSVEEVGQLADRMIVLSAGCVAARGPVEEVLSRIDLGPLTGRFEAGVTLTAQIVGHDAEWAMTKLDHRGQRLLVPRIDGAIGQMVKVRLRARDVALATERPSGLSIRNVLSGTVRQVAAEADTAYAEVLVDVAGVGVRARVTRMAVAGLGLAEGRPVFVLVKSIAIDRPAQTYRQDDV</sequence>
<dbReference type="GO" id="GO:0140359">
    <property type="term" value="F:ABC-type transporter activity"/>
    <property type="evidence" value="ECO:0007669"/>
    <property type="project" value="InterPro"/>
</dbReference>
<evidence type="ECO:0000256" key="10">
    <source>
        <dbReference type="PROSITE-ProRule" id="PRU01213"/>
    </source>
</evidence>
<dbReference type="KEGG" id="abaw:D5400_09425"/>
<dbReference type="EC" id="3.6.3.29" evidence="13"/>
<dbReference type="GO" id="GO:0015098">
    <property type="term" value="F:molybdate ion transmembrane transporter activity"/>
    <property type="evidence" value="ECO:0007669"/>
    <property type="project" value="InterPro"/>
</dbReference>
<dbReference type="OrthoDB" id="9802264at2"/>
<keyword evidence="2" id="KW-0813">Transport</keyword>
<evidence type="ECO:0000313" key="13">
    <source>
        <dbReference type="EMBL" id="AZN71457.1"/>
    </source>
</evidence>
<dbReference type="InterPro" id="IPR003593">
    <property type="entry name" value="AAA+_ATPase"/>
</dbReference>
<evidence type="ECO:0000256" key="3">
    <source>
        <dbReference type="ARBA" id="ARBA00022475"/>
    </source>
</evidence>
<dbReference type="Proteomes" id="UP000268192">
    <property type="component" value="Chromosome"/>
</dbReference>
<dbReference type="GO" id="GO:0016887">
    <property type="term" value="F:ATP hydrolysis activity"/>
    <property type="evidence" value="ECO:0007669"/>
    <property type="project" value="InterPro"/>
</dbReference>
<dbReference type="NCBIfam" id="TIGR02142">
    <property type="entry name" value="modC_ABC"/>
    <property type="match status" value="1"/>
</dbReference>
<dbReference type="PROSITE" id="PS00211">
    <property type="entry name" value="ABC_TRANSPORTER_1"/>
    <property type="match status" value="1"/>
</dbReference>
<keyword evidence="4 10" id="KW-0500">Molybdenum</keyword>
<evidence type="ECO:0000256" key="5">
    <source>
        <dbReference type="ARBA" id="ARBA00022519"/>
    </source>
</evidence>
<keyword evidence="5" id="KW-0997">Cell inner membrane</keyword>
<keyword evidence="8" id="KW-1278">Translocase</keyword>
<protein>
    <submittedName>
        <fullName evidence="13">Molybdenum ABC transporter ATP-binding protein</fullName>
        <ecNumber evidence="13">3.6.3.29</ecNumber>
    </submittedName>
</protein>
<keyword evidence="14" id="KW-1185">Reference proteome</keyword>
<evidence type="ECO:0000259" key="11">
    <source>
        <dbReference type="PROSITE" id="PS50893"/>
    </source>
</evidence>
<keyword evidence="13" id="KW-0378">Hydrolase</keyword>
<name>A0A3S9B3G0_9HYPH</name>
<evidence type="ECO:0000259" key="12">
    <source>
        <dbReference type="PROSITE" id="PS51866"/>
    </source>
</evidence>
<keyword evidence="9" id="KW-0472">Membrane</keyword>
<dbReference type="Pfam" id="PF03459">
    <property type="entry name" value="TOBE"/>
    <property type="match status" value="1"/>
</dbReference>
<keyword evidence="3" id="KW-1003">Cell membrane</keyword>
<dbReference type="AlphaFoldDB" id="A0A3S9B3G0"/>
<dbReference type="Gene3D" id="3.40.50.300">
    <property type="entry name" value="P-loop containing nucleotide triphosphate hydrolases"/>
    <property type="match status" value="1"/>
</dbReference>
<dbReference type="Pfam" id="PF00005">
    <property type="entry name" value="ABC_tran"/>
    <property type="match status" value="1"/>
</dbReference>
<evidence type="ECO:0000256" key="7">
    <source>
        <dbReference type="ARBA" id="ARBA00022840"/>
    </source>
</evidence>
<dbReference type="InterPro" id="IPR017871">
    <property type="entry name" value="ABC_transporter-like_CS"/>
</dbReference>
<dbReference type="PROSITE" id="PS51866">
    <property type="entry name" value="MOP"/>
    <property type="match status" value="1"/>
</dbReference>
<dbReference type="PROSITE" id="PS50893">
    <property type="entry name" value="ABC_TRANSPORTER_2"/>
    <property type="match status" value="1"/>
</dbReference>
<dbReference type="InterPro" id="IPR005116">
    <property type="entry name" value="Transp-assoc_OB_typ1"/>
</dbReference>
<reference evidence="13 14" key="1">
    <citation type="submission" date="2018-09" db="EMBL/GenBank/DDBJ databases">
        <title>Marinorhizobium profundi gen. nov., sp. nov., isolated from a deep-sea sediment sample from the New Britain Trench and proposal of Marinorhizobiaceae fam. nov. in the order Rhizobiales of the class Alphaproteobacteria.</title>
        <authorList>
            <person name="Cao J."/>
        </authorList>
    </citation>
    <scope>NUCLEOTIDE SEQUENCE [LARGE SCALE GENOMIC DNA]</scope>
    <source>
        <strain evidence="13 14">WS11</strain>
    </source>
</reference>
<accession>A0A3S9B3G0</accession>
<dbReference type="EMBL" id="CP032509">
    <property type="protein sequence ID" value="AZN71457.1"/>
    <property type="molecule type" value="Genomic_DNA"/>
</dbReference>
<dbReference type="Gene3D" id="2.40.50.100">
    <property type="match status" value="1"/>
</dbReference>
<dbReference type="PANTHER" id="PTHR43514">
    <property type="entry name" value="ABC TRANSPORTER I FAMILY MEMBER 10"/>
    <property type="match status" value="1"/>
</dbReference>
<gene>
    <name evidence="13" type="primary">modC</name>
    <name evidence="13" type="ORF">D5400_09425</name>
</gene>
<dbReference type="GO" id="GO:0016020">
    <property type="term" value="C:membrane"/>
    <property type="evidence" value="ECO:0007669"/>
    <property type="project" value="InterPro"/>
</dbReference>
<evidence type="ECO:0000256" key="6">
    <source>
        <dbReference type="ARBA" id="ARBA00022741"/>
    </source>
</evidence>
<keyword evidence="6" id="KW-0547">Nucleotide-binding</keyword>
<evidence type="ECO:0000313" key="14">
    <source>
        <dbReference type="Proteomes" id="UP000268192"/>
    </source>
</evidence>
<comment type="similarity">
    <text evidence="1">Belongs to the ABC transporter superfamily.</text>
</comment>
<dbReference type="InterPro" id="IPR011868">
    <property type="entry name" value="ModC_ABC_ATP-bd"/>
</dbReference>
<evidence type="ECO:0000256" key="2">
    <source>
        <dbReference type="ARBA" id="ARBA00022448"/>
    </source>
</evidence>
<dbReference type="SUPFAM" id="SSF50331">
    <property type="entry name" value="MOP-like"/>
    <property type="match status" value="1"/>
</dbReference>
<dbReference type="GO" id="GO:0005524">
    <property type="term" value="F:ATP binding"/>
    <property type="evidence" value="ECO:0007669"/>
    <property type="project" value="UniProtKB-KW"/>
</dbReference>
<keyword evidence="7 13" id="KW-0067">ATP-binding</keyword>
<dbReference type="InterPro" id="IPR004606">
    <property type="entry name" value="Mop_domain"/>
</dbReference>